<evidence type="ECO:0000256" key="9">
    <source>
        <dbReference type="ARBA" id="ARBA00023235"/>
    </source>
</evidence>
<comment type="caution">
    <text evidence="10">Lacks conserved residue(s) required for the propagation of feature annotation.</text>
</comment>
<dbReference type="STRING" id="44009.RV01_GL000640"/>
<evidence type="ECO:0000256" key="10">
    <source>
        <dbReference type="HAMAP-Rule" id="MF_01966"/>
    </source>
</evidence>
<evidence type="ECO:0000259" key="11">
    <source>
        <dbReference type="PROSITE" id="PS51385"/>
    </source>
</evidence>
<dbReference type="AlphaFoldDB" id="S1NZ87"/>
<comment type="caution">
    <text evidence="12">The sequence shown here is derived from an EMBL/GenBank/DDBJ whole genome shotgun (WGS) entry which is preliminary data.</text>
</comment>
<evidence type="ECO:0000256" key="2">
    <source>
        <dbReference type="ARBA" id="ARBA00000909"/>
    </source>
</evidence>
<evidence type="ECO:0000256" key="3">
    <source>
        <dbReference type="ARBA" id="ARBA00012228"/>
    </source>
</evidence>
<name>S1NZ87_9ENTE</name>
<dbReference type="InterPro" id="IPR004443">
    <property type="entry name" value="YjeF_N_dom"/>
</dbReference>
<dbReference type="OrthoDB" id="9806925at2"/>
<feature type="binding site" evidence="10">
    <location>
        <begin position="59"/>
        <end position="63"/>
    </location>
    <ligand>
        <name>(6S)-NADPHX</name>
        <dbReference type="ChEBI" id="CHEBI:64076"/>
    </ligand>
</feature>
<dbReference type="GO" id="GO:0052856">
    <property type="term" value="F:NAD(P)HX epimerase activity"/>
    <property type="evidence" value="ECO:0007669"/>
    <property type="project" value="UniProtKB-UniRule"/>
</dbReference>
<feature type="domain" description="YjeF N-terminal" evidence="11">
    <location>
        <begin position="10"/>
        <end position="212"/>
    </location>
</feature>
<keyword evidence="4 10" id="KW-0479">Metal-binding</keyword>
<sequence>MTRLVNVQQMKACDQYTIKTIGIPSLVLMERAALTIFTELMDKKSYDLSQVLIVCGSGNNGGDGLAIARLLHLAGKNVTVYFAGSSEHRTDECQKQYAICQYYQIPILHHLETFLGFTLIIDGFLGIGVKGELNEAAQNVIRQINHSTLPILAVDVPSGIDASTGASLGEFVRADTTVTFQFKKTGFTISPGLEACGNLLVVDVGISDDALKV</sequence>
<dbReference type="PROSITE" id="PS51385">
    <property type="entry name" value="YJEF_N"/>
    <property type="match status" value="1"/>
</dbReference>
<evidence type="ECO:0000256" key="4">
    <source>
        <dbReference type="ARBA" id="ARBA00022723"/>
    </source>
</evidence>
<dbReference type="HOGENOM" id="CLU_024853_0_1_9"/>
<evidence type="ECO:0000313" key="13">
    <source>
        <dbReference type="Proteomes" id="UP000014127"/>
    </source>
</evidence>
<dbReference type="NCBIfam" id="TIGR00197">
    <property type="entry name" value="yjeF_nterm"/>
    <property type="match status" value="1"/>
</dbReference>
<keyword evidence="7 10" id="KW-0630">Potassium</keyword>
<keyword evidence="5 10" id="KW-0547">Nucleotide-binding</keyword>
<dbReference type="PATRIC" id="fig|1139219.3.peg.424"/>
<accession>S1NZ87</accession>
<dbReference type="PANTHER" id="PTHR13232:SF10">
    <property type="entry name" value="NAD(P)H-HYDRATE EPIMERASE"/>
    <property type="match status" value="1"/>
</dbReference>
<dbReference type="PANTHER" id="PTHR13232">
    <property type="entry name" value="NAD(P)H-HYDRATE EPIMERASE"/>
    <property type="match status" value="1"/>
</dbReference>
<dbReference type="Pfam" id="PF03853">
    <property type="entry name" value="YjeF_N"/>
    <property type="match status" value="1"/>
</dbReference>
<comment type="similarity">
    <text evidence="10">Belongs to the NnrE/AIBP family.</text>
</comment>
<gene>
    <name evidence="10" type="primary">nnrE</name>
    <name evidence="12" type="ORF">OMK_00437</name>
</gene>
<dbReference type="EMBL" id="AHYR01000003">
    <property type="protein sequence ID" value="EOT43101.1"/>
    <property type="molecule type" value="Genomic_DNA"/>
</dbReference>
<comment type="catalytic activity">
    <reaction evidence="1 10">
        <text>(6R)-NADHX = (6S)-NADHX</text>
        <dbReference type="Rhea" id="RHEA:32215"/>
        <dbReference type="ChEBI" id="CHEBI:64074"/>
        <dbReference type="ChEBI" id="CHEBI:64075"/>
        <dbReference type="EC" id="5.1.99.6"/>
    </reaction>
</comment>
<reference evidence="12 13" key="1">
    <citation type="submission" date="2013-03" db="EMBL/GenBank/DDBJ databases">
        <title>The Genome Sequence of Enterococcus dispar ATCC_51266 (Illumina only assembly).</title>
        <authorList>
            <consortium name="The Broad Institute Genomics Platform"/>
            <consortium name="The Broad Institute Genome Sequencing Center for Infectious Disease"/>
            <person name="Earl A."/>
            <person name="Russ C."/>
            <person name="Gilmore M."/>
            <person name="Surin D."/>
            <person name="Walker B."/>
            <person name="Young S."/>
            <person name="Zeng Q."/>
            <person name="Gargeya S."/>
            <person name="Fitzgerald M."/>
            <person name="Haas B."/>
            <person name="Abouelleil A."/>
            <person name="Allen A.W."/>
            <person name="Alvarado L."/>
            <person name="Arachchi H.M."/>
            <person name="Berlin A.M."/>
            <person name="Chapman S.B."/>
            <person name="Gainer-Dewar J."/>
            <person name="Goldberg J."/>
            <person name="Griggs A."/>
            <person name="Gujja S."/>
            <person name="Hansen M."/>
            <person name="Howarth C."/>
            <person name="Imamovic A."/>
            <person name="Ireland A."/>
            <person name="Larimer J."/>
            <person name="McCowan C."/>
            <person name="Murphy C."/>
            <person name="Pearson M."/>
            <person name="Poon T.W."/>
            <person name="Priest M."/>
            <person name="Roberts A."/>
            <person name="Saif S."/>
            <person name="Shea T."/>
            <person name="Sisk P."/>
            <person name="Sykes S."/>
            <person name="Wortman J."/>
            <person name="Nusbaum C."/>
            <person name="Birren B."/>
        </authorList>
    </citation>
    <scope>NUCLEOTIDE SEQUENCE [LARGE SCALE GENOMIC DNA]</scope>
    <source>
        <strain evidence="12 13">ATCC 51266</strain>
    </source>
</reference>
<keyword evidence="6 10" id="KW-0521">NADP</keyword>
<dbReference type="HAMAP" id="MF_01966">
    <property type="entry name" value="NADHX_epimerase"/>
    <property type="match status" value="1"/>
</dbReference>
<dbReference type="Gene3D" id="3.40.50.10260">
    <property type="entry name" value="YjeF N-terminal domain"/>
    <property type="match status" value="1"/>
</dbReference>
<dbReference type="InterPro" id="IPR036652">
    <property type="entry name" value="YjeF_N_dom_sf"/>
</dbReference>
<evidence type="ECO:0000256" key="8">
    <source>
        <dbReference type="ARBA" id="ARBA00023027"/>
    </source>
</evidence>
<dbReference type="Proteomes" id="UP000014127">
    <property type="component" value="Unassembled WGS sequence"/>
</dbReference>
<dbReference type="eggNOG" id="COG0062">
    <property type="taxonomic scope" value="Bacteria"/>
</dbReference>
<proteinExistence type="inferred from homology"/>
<feature type="binding site" evidence="10">
    <location>
        <position position="155"/>
    </location>
    <ligand>
        <name>(6S)-NADPHX</name>
        <dbReference type="ChEBI" id="CHEBI:64076"/>
    </ligand>
</feature>
<dbReference type="SUPFAM" id="SSF64153">
    <property type="entry name" value="YjeF N-terminal domain-like"/>
    <property type="match status" value="1"/>
</dbReference>
<comment type="cofactor">
    <cofactor evidence="10">
        <name>K(+)</name>
        <dbReference type="ChEBI" id="CHEBI:29103"/>
    </cofactor>
    <text evidence="10">Binds 1 potassium ion per subunit.</text>
</comment>
<keyword evidence="8 10" id="KW-0520">NAD</keyword>
<feature type="binding site" evidence="10">
    <location>
        <position position="122"/>
    </location>
    <ligand>
        <name>K(+)</name>
        <dbReference type="ChEBI" id="CHEBI:29103"/>
    </ligand>
</feature>
<evidence type="ECO:0000256" key="6">
    <source>
        <dbReference type="ARBA" id="ARBA00022857"/>
    </source>
</evidence>
<dbReference type="GO" id="GO:0046872">
    <property type="term" value="F:metal ion binding"/>
    <property type="evidence" value="ECO:0007669"/>
    <property type="project" value="UniProtKB-KW"/>
</dbReference>
<comment type="catalytic activity">
    <reaction evidence="2 10">
        <text>(6R)-NADPHX = (6S)-NADPHX</text>
        <dbReference type="Rhea" id="RHEA:32227"/>
        <dbReference type="ChEBI" id="CHEBI:64076"/>
        <dbReference type="ChEBI" id="CHEBI:64077"/>
        <dbReference type="EC" id="5.1.99.6"/>
    </reaction>
</comment>
<protein>
    <recommendedName>
        <fullName evidence="3 10">NAD(P)H-hydrate epimerase</fullName>
        <ecNumber evidence="3 10">5.1.99.6</ecNumber>
    </recommendedName>
    <alternativeName>
        <fullName evidence="10">NAD(P)HX epimerase</fullName>
    </alternativeName>
</protein>
<dbReference type="EC" id="5.1.99.6" evidence="3 10"/>
<feature type="binding site" evidence="10">
    <location>
        <position position="60"/>
    </location>
    <ligand>
        <name>K(+)</name>
        <dbReference type="ChEBI" id="CHEBI:29103"/>
    </ligand>
</feature>
<evidence type="ECO:0000313" key="12">
    <source>
        <dbReference type="EMBL" id="EOT43101.1"/>
    </source>
</evidence>
<dbReference type="GO" id="GO:0000166">
    <property type="term" value="F:nucleotide binding"/>
    <property type="evidence" value="ECO:0007669"/>
    <property type="project" value="UniProtKB-KW"/>
</dbReference>
<evidence type="ECO:0000256" key="7">
    <source>
        <dbReference type="ARBA" id="ARBA00022958"/>
    </source>
</evidence>
<dbReference type="RefSeq" id="WP_016171660.1">
    <property type="nucleotide sequence ID" value="NZ_ASWK01000001.1"/>
</dbReference>
<evidence type="ECO:0000256" key="5">
    <source>
        <dbReference type="ARBA" id="ARBA00022741"/>
    </source>
</evidence>
<dbReference type="InterPro" id="IPR032976">
    <property type="entry name" value="YJEFN_prot_NAXE-like"/>
</dbReference>
<comment type="function">
    <text evidence="10">Catalyzes the epimerization of the S- and R-forms of NAD(P)HX, a damaged form of NAD(P)H that is a result of enzymatic or heat-dependent hydration. This is a prerequisite for the S-specific NAD(P)H-hydrate dehydratase to allow the repair of both epimers of NAD(P)HX.</text>
</comment>
<feature type="binding site" evidence="10">
    <location>
        <begin position="126"/>
        <end position="132"/>
    </location>
    <ligand>
        <name>(6S)-NADPHX</name>
        <dbReference type="ChEBI" id="CHEBI:64076"/>
    </ligand>
</feature>
<evidence type="ECO:0000256" key="1">
    <source>
        <dbReference type="ARBA" id="ARBA00000013"/>
    </source>
</evidence>
<keyword evidence="13" id="KW-1185">Reference proteome</keyword>
<keyword evidence="9 10" id="KW-0413">Isomerase</keyword>
<organism evidence="12 13">
    <name type="scientific">Enterococcus dispar ATCC 51266</name>
    <dbReference type="NCBI Taxonomy" id="1139219"/>
    <lineage>
        <taxon>Bacteria</taxon>
        <taxon>Bacillati</taxon>
        <taxon>Bacillota</taxon>
        <taxon>Bacilli</taxon>
        <taxon>Lactobacillales</taxon>
        <taxon>Enterococcaceae</taxon>
        <taxon>Enterococcus</taxon>
    </lineage>
</organism>
<feature type="binding site" evidence="10">
    <location>
        <position position="158"/>
    </location>
    <ligand>
        <name>K(+)</name>
        <dbReference type="ChEBI" id="CHEBI:29103"/>
    </ligand>
</feature>